<sequence length="108" mass="11700">MPEANTRTIGDVASLVRAKNAGPFWLTLEVFFPDSASYRAVQESGVITGTSVAELYNTPEAGVQIFNLDALHVIKISFPRPTTQGAFADRDMHSGQQSTPLAQLPLPR</sequence>
<dbReference type="EMBL" id="PUIO01000020">
    <property type="protein sequence ID" value="PQP23517.1"/>
    <property type="molecule type" value="Genomic_DNA"/>
</dbReference>
<reference evidence="4" key="1">
    <citation type="submission" date="2018-02" db="EMBL/GenBank/DDBJ databases">
        <title>Draft genome sequencing of Rhodococcus opacus KU647198.</title>
        <authorList>
            <person name="Zheng B.-X."/>
        </authorList>
    </citation>
    <scope>NUCLEOTIDE SEQUENCE [LARGE SCALE GENOMIC DNA]</scope>
    <source>
        <strain evidence="4">04-OD7</strain>
    </source>
</reference>
<organism evidence="3 4">
    <name type="scientific">Rhodococcus opacus</name>
    <name type="common">Nocardia opaca</name>
    <dbReference type="NCBI Taxonomy" id="37919"/>
    <lineage>
        <taxon>Bacteria</taxon>
        <taxon>Bacillati</taxon>
        <taxon>Actinomycetota</taxon>
        <taxon>Actinomycetes</taxon>
        <taxon>Mycobacteriales</taxon>
        <taxon>Nocardiaceae</taxon>
        <taxon>Rhodococcus</taxon>
    </lineage>
</organism>
<dbReference type="InterPro" id="IPR025496">
    <property type="entry name" value="DUF4387"/>
</dbReference>
<dbReference type="Pfam" id="PF14330">
    <property type="entry name" value="DUF4387"/>
    <property type="match status" value="1"/>
</dbReference>
<protein>
    <submittedName>
        <fullName evidence="3">DUF4387 domain-containing protein</fullName>
    </submittedName>
</protein>
<accession>A0A2S8J948</accession>
<evidence type="ECO:0000313" key="3">
    <source>
        <dbReference type="EMBL" id="PQP23517.1"/>
    </source>
</evidence>
<dbReference type="RefSeq" id="WP_105416409.1">
    <property type="nucleotide sequence ID" value="NZ_PUIO01000020.1"/>
</dbReference>
<gene>
    <name evidence="3" type="ORF">C5613_18395</name>
</gene>
<name>A0A2S8J948_RHOOP</name>
<feature type="domain" description="DUF4387" evidence="2">
    <location>
        <begin position="10"/>
        <end position="104"/>
    </location>
</feature>
<evidence type="ECO:0000256" key="1">
    <source>
        <dbReference type="SAM" id="MobiDB-lite"/>
    </source>
</evidence>
<dbReference type="AlphaFoldDB" id="A0A2S8J948"/>
<comment type="caution">
    <text evidence="3">The sequence shown here is derived from an EMBL/GenBank/DDBJ whole genome shotgun (WGS) entry which is preliminary data.</text>
</comment>
<evidence type="ECO:0000313" key="4">
    <source>
        <dbReference type="Proteomes" id="UP000239290"/>
    </source>
</evidence>
<evidence type="ECO:0000259" key="2">
    <source>
        <dbReference type="Pfam" id="PF14330"/>
    </source>
</evidence>
<feature type="region of interest" description="Disordered" evidence="1">
    <location>
        <begin position="85"/>
        <end position="108"/>
    </location>
</feature>
<dbReference type="Proteomes" id="UP000239290">
    <property type="component" value="Unassembled WGS sequence"/>
</dbReference>
<proteinExistence type="predicted"/>